<evidence type="ECO:0000256" key="3">
    <source>
        <dbReference type="ARBA" id="ARBA00052239"/>
    </source>
</evidence>
<evidence type="ECO:0000313" key="12">
    <source>
        <dbReference type="EMBL" id="AWV97726.1"/>
    </source>
</evidence>
<proteinExistence type="inferred from homology"/>
<organism evidence="12 13">
    <name type="scientific">Arcticibacterium luteifluviistationis</name>
    <dbReference type="NCBI Taxonomy" id="1784714"/>
    <lineage>
        <taxon>Bacteria</taxon>
        <taxon>Pseudomonadati</taxon>
        <taxon>Bacteroidota</taxon>
        <taxon>Cytophagia</taxon>
        <taxon>Cytophagales</taxon>
        <taxon>Leadbetterellaceae</taxon>
        <taxon>Arcticibacterium</taxon>
    </lineage>
</organism>
<dbReference type="EC" id="1.1.1.81" evidence="7"/>
<dbReference type="GO" id="GO:0051287">
    <property type="term" value="F:NAD binding"/>
    <property type="evidence" value="ECO:0007669"/>
    <property type="project" value="InterPro"/>
</dbReference>
<dbReference type="SUPFAM" id="SSF52283">
    <property type="entry name" value="Formate/glycerate dehydrogenase catalytic domain-like"/>
    <property type="match status" value="1"/>
</dbReference>
<feature type="domain" description="D-isomer specific 2-hydroxyacid dehydrogenase catalytic" evidence="10">
    <location>
        <begin position="10"/>
        <end position="326"/>
    </location>
</feature>
<dbReference type="PANTHER" id="PTHR10996:SF257">
    <property type="entry name" value="GLYOXYLATE REDUCTASE 1"/>
    <property type="match status" value="1"/>
</dbReference>
<comment type="similarity">
    <text evidence="5">Belongs to the D-isomer specific 2-hydroxyacid dehydrogenase family. GhrB subfamily.</text>
</comment>
<evidence type="ECO:0000256" key="9">
    <source>
        <dbReference type="RuleBase" id="RU003719"/>
    </source>
</evidence>
<gene>
    <name evidence="12" type="ORF">DJ013_05910</name>
</gene>
<dbReference type="PROSITE" id="PS00065">
    <property type="entry name" value="D_2_HYDROXYACID_DH_1"/>
    <property type="match status" value="1"/>
</dbReference>
<dbReference type="EC" id="1.1.1.79" evidence="6"/>
<evidence type="ECO:0000256" key="6">
    <source>
        <dbReference type="ARBA" id="ARBA00066661"/>
    </source>
</evidence>
<evidence type="ECO:0000256" key="2">
    <source>
        <dbReference type="ARBA" id="ARBA00051801"/>
    </source>
</evidence>
<dbReference type="PANTHER" id="PTHR10996">
    <property type="entry name" value="2-HYDROXYACID DEHYDROGENASE-RELATED"/>
    <property type="match status" value="1"/>
</dbReference>
<dbReference type="EMBL" id="CP029480">
    <property type="protein sequence ID" value="AWV97726.1"/>
    <property type="molecule type" value="Genomic_DNA"/>
</dbReference>
<name>A0A2Z4G978_9BACT</name>
<dbReference type="OrthoDB" id="1522997at2"/>
<dbReference type="KEGG" id="als:DJ013_05910"/>
<dbReference type="Proteomes" id="UP000249873">
    <property type="component" value="Chromosome"/>
</dbReference>
<comment type="catalytic activity">
    <reaction evidence="2">
        <text>(R)-glycerate + NAD(+) = 3-hydroxypyruvate + NADH + H(+)</text>
        <dbReference type="Rhea" id="RHEA:17905"/>
        <dbReference type="ChEBI" id="CHEBI:15378"/>
        <dbReference type="ChEBI" id="CHEBI:16659"/>
        <dbReference type="ChEBI" id="CHEBI:17180"/>
        <dbReference type="ChEBI" id="CHEBI:57540"/>
        <dbReference type="ChEBI" id="CHEBI:57945"/>
        <dbReference type="EC" id="1.1.1.81"/>
    </reaction>
</comment>
<dbReference type="CDD" id="cd05301">
    <property type="entry name" value="GDH"/>
    <property type="match status" value="1"/>
</dbReference>
<reference evidence="12 13" key="1">
    <citation type="submission" date="2018-05" db="EMBL/GenBank/DDBJ databases">
        <title>Complete genome sequence of Arcticibacterium luteifluviistationis SM1504T, a cytophagaceae bacterium isolated from Arctic surface seawater.</title>
        <authorList>
            <person name="Li Y."/>
            <person name="Qin Q.-L."/>
        </authorList>
    </citation>
    <scope>NUCLEOTIDE SEQUENCE [LARGE SCALE GENOMIC DNA]</scope>
    <source>
        <strain evidence="12 13">SM1504</strain>
    </source>
</reference>
<dbReference type="AlphaFoldDB" id="A0A2Z4G978"/>
<dbReference type="Pfam" id="PF02826">
    <property type="entry name" value="2-Hacid_dh_C"/>
    <property type="match status" value="1"/>
</dbReference>
<dbReference type="GO" id="GO:0005829">
    <property type="term" value="C:cytosol"/>
    <property type="evidence" value="ECO:0007669"/>
    <property type="project" value="TreeGrafter"/>
</dbReference>
<evidence type="ECO:0000256" key="4">
    <source>
        <dbReference type="ARBA" id="ARBA00052769"/>
    </source>
</evidence>
<dbReference type="Gene3D" id="3.40.50.720">
    <property type="entry name" value="NAD(P)-binding Rossmann-like Domain"/>
    <property type="match status" value="2"/>
</dbReference>
<dbReference type="InterPro" id="IPR006140">
    <property type="entry name" value="D-isomer_DH_NAD-bd"/>
</dbReference>
<dbReference type="InterPro" id="IPR036291">
    <property type="entry name" value="NAD(P)-bd_dom_sf"/>
</dbReference>
<evidence type="ECO:0000256" key="7">
    <source>
        <dbReference type="ARBA" id="ARBA00066674"/>
    </source>
</evidence>
<evidence type="ECO:0000259" key="10">
    <source>
        <dbReference type="Pfam" id="PF00389"/>
    </source>
</evidence>
<keyword evidence="1 9" id="KW-0560">Oxidoreductase</keyword>
<dbReference type="GO" id="GO:0030267">
    <property type="term" value="F:glyoxylate reductase (NADPH) activity"/>
    <property type="evidence" value="ECO:0007669"/>
    <property type="project" value="UniProtKB-EC"/>
</dbReference>
<dbReference type="InterPro" id="IPR029752">
    <property type="entry name" value="D-isomer_DH_CS1"/>
</dbReference>
<dbReference type="GO" id="GO:0016618">
    <property type="term" value="F:hydroxypyruvate reductase [NAD(P)H] activity"/>
    <property type="evidence" value="ECO:0007669"/>
    <property type="project" value="UniProtKB-EC"/>
</dbReference>
<evidence type="ECO:0000256" key="8">
    <source>
        <dbReference type="ARBA" id="ARBA00073362"/>
    </source>
</evidence>
<comment type="catalytic activity">
    <reaction evidence="3">
        <text>(R)-glycerate + NADP(+) = 3-hydroxypyruvate + NADPH + H(+)</text>
        <dbReference type="Rhea" id="RHEA:18657"/>
        <dbReference type="ChEBI" id="CHEBI:15378"/>
        <dbReference type="ChEBI" id="CHEBI:16659"/>
        <dbReference type="ChEBI" id="CHEBI:17180"/>
        <dbReference type="ChEBI" id="CHEBI:57783"/>
        <dbReference type="ChEBI" id="CHEBI:58349"/>
        <dbReference type="EC" id="1.1.1.81"/>
    </reaction>
</comment>
<keyword evidence="13" id="KW-1185">Reference proteome</keyword>
<sequence>MKKELSELKILVSRDIPEIGLNLLRQKGCELKVQSSDNPFSPEEFKNASQWADVVLASSKEKITEDFLDANPQLLMLSQYSAGYDNVDVEACNKRKLPVGHTPQAMNRATSDIAFGLMIATARNFFQMHKKLVKGEIEGFKPRANLGQELNGKTLGIFGLGAIGFEMAKKCKMAYDMNIIYCNRSENQNAKMGLNATLVSFDELLKSSDVLSVHSNLSEQTHQIFNADAFTKMKSTSIFINTSRGKVHDETALIQALKNGDIWGAGLDVADPEPMKTDNPLLNMPNVCVLPHIGSATVEARDEMSRLSAENIIQYFEKGKMIHCVNPEVL</sequence>
<dbReference type="FunFam" id="3.40.50.720:FF:000026">
    <property type="entry name" value="Glyoxylate/hydroxypyruvate reductase B"/>
    <property type="match status" value="1"/>
</dbReference>
<comment type="catalytic activity">
    <reaction evidence="4">
        <text>glycolate + NADP(+) = glyoxylate + NADPH + H(+)</text>
        <dbReference type="Rhea" id="RHEA:10992"/>
        <dbReference type="ChEBI" id="CHEBI:15378"/>
        <dbReference type="ChEBI" id="CHEBI:29805"/>
        <dbReference type="ChEBI" id="CHEBI:36655"/>
        <dbReference type="ChEBI" id="CHEBI:57783"/>
        <dbReference type="ChEBI" id="CHEBI:58349"/>
        <dbReference type="EC" id="1.1.1.79"/>
    </reaction>
</comment>
<evidence type="ECO:0000313" key="13">
    <source>
        <dbReference type="Proteomes" id="UP000249873"/>
    </source>
</evidence>
<dbReference type="Pfam" id="PF00389">
    <property type="entry name" value="2-Hacid_dh"/>
    <property type="match status" value="1"/>
</dbReference>
<accession>A0A2Z4G978</accession>
<evidence type="ECO:0000259" key="11">
    <source>
        <dbReference type="Pfam" id="PF02826"/>
    </source>
</evidence>
<feature type="domain" description="D-isomer specific 2-hydroxyacid dehydrogenase NAD-binding" evidence="11">
    <location>
        <begin position="115"/>
        <end position="294"/>
    </location>
</feature>
<dbReference type="RefSeq" id="WP_111370828.1">
    <property type="nucleotide sequence ID" value="NZ_CP029480.1"/>
</dbReference>
<dbReference type="SUPFAM" id="SSF51735">
    <property type="entry name" value="NAD(P)-binding Rossmann-fold domains"/>
    <property type="match status" value="1"/>
</dbReference>
<dbReference type="InterPro" id="IPR006139">
    <property type="entry name" value="D-isomer_2_OHA_DH_cat_dom"/>
</dbReference>
<protein>
    <recommendedName>
        <fullName evidence="8">Glyoxylate/hydroxypyruvate reductase B</fullName>
        <ecNumber evidence="6">1.1.1.79</ecNumber>
        <ecNumber evidence="7">1.1.1.81</ecNumber>
    </recommendedName>
</protein>
<evidence type="ECO:0000256" key="5">
    <source>
        <dbReference type="ARBA" id="ARBA00061278"/>
    </source>
</evidence>
<evidence type="ECO:0000256" key="1">
    <source>
        <dbReference type="ARBA" id="ARBA00023002"/>
    </source>
</evidence>
<dbReference type="InterPro" id="IPR050223">
    <property type="entry name" value="D-isomer_2-hydroxyacid_DH"/>
</dbReference>